<dbReference type="EMBL" id="SOAU01000001">
    <property type="protein sequence ID" value="TDT16010.1"/>
    <property type="molecule type" value="Genomic_DNA"/>
</dbReference>
<dbReference type="Proteomes" id="UP000294558">
    <property type="component" value="Unassembled WGS sequence"/>
</dbReference>
<protein>
    <submittedName>
        <fullName evidence="3">Uncharacterized protein</fullName>
    </submittedName>
</protein>
<gene>
    <name evidence="3" type="ORF">BDK89_1592</name>
</gene>
<sequence length="223" mass="24025">MSWRIALGVGVAVAMAVTGLPLLVAIAIGLGTYIAFVLVAMPSGPTRPDIDPFALSEPWRQLMQQAQGSGRKLRTTIDGVDDGPLKQQLVAIADQLDRGLAEAWAVAKRGDDLDDTIRNLGPTSLRSKLDTLRSRSGDDPSPDTLAAITSVEQQLETAERLKQRSAETADSLRATQTRLDELVARASEVRVGMADTDTYARDVDDLVIRLEALHQALEETNPG</sequence>
<evidence type="ECO:0000313" key="4">
    <source>
        <dbReference type="Proteomes" id="UP000294558"/>
    </source>
</evidence>
<feature type="transmembrane region" description="Helical" evidence="2">
    <location>
        <begin position="6"/>
        <end position="39"/>
    </location>
</feature>
<organism evidence="3 4">
    <name type="scientific">Ilumatobacter fluminis</name>
    <dbReference type="NCBI Taxonomy" id="467091"/>
    <lineage>
        <taxon>Bacteria</taxon>
        <taxon>Bacillati</taxon>
        <taxon>Actinomycetota</taxon>
        <taxon>Acidimicrobiia</taxon>
        <taxon>Acidimicrobiales</taxon>
        <taxon>Ilumatobacteraceae</taxon>
        <taxon>Ilumatobacter</taxon>
    </lineage>
</organism>
<evidence type="ECO:0000313" key="3">
    <source>
        <dbReference type="EMBL" id="TDT16010.1"/>
    </source>
</evidence>
<dbReference type="AlphaFoldDB" id="A0A4R7HYY5"/>
<comment type="caution">
    <text evidence="3">The sequence shown here is derived from an EMBL/GenBank/DDBJ whole genome shotgun (WGS) entry which is preliminary data.</text>
</comment>
<reference evidence="3 4" key="1">
    <citation type="submission" date="2019-03" db="EMBL/GenBank/DDBJ databases">
        <title>Sequencing the genomes of 1000 actinobacteria strains.</title>
        <authorList>
            <person name="Klenk H.-P."/>
        </authorList>
    </citation>
    <scope>NUCLEOTIDE SEQUENCE [LARGE SCALE GENOMIC DNA]</scope>
    <source>
        <strain evidence="3 4">DSM 18936</strain>
    </source>
</reference>
<keyword evidence="1" id="KW-0175">Coiled coil</keyword>
<keyword evidence="2" id="KW-0812">Transmembrane</keyword>
<keyword evidence="2" id="KW-1133">Transmembrane helix</keyword>
<evidence type="ECO:0000256" key="1">
    <source>
        <dbReference type="SAM" id="Coils"/>
    </source>
</evidence>
<proteinExistence type="predicted"/>
<accession>A0A4R7HYY5</accession>
<keyword evidence="2" id="KW-0472">Membrane</keyword>
<name>A0A4R7HYY5_9ACTN</name>
<evidence type="ECO:0000256" key="2">
    <source>
        <dbReference type="SAM" id="Phobius"/>
    </source>
</evidence>
<keyword evidence="4" id="KW-1185">Reference proteome</keyword>
<feature type="coiled-coil region" evidence="1">
    <location>
        <begin position="148"/>
        <end position="175"/>
    </location>
</feature>